<dbReference type="EMBL" id="CM008046">
    <property type="protein sequence ID" value="PVH65691.1"/>
    <property type="molecule type" value="Genomic_DNA"/>
</dbReference>
<keyword evidence="1" id="KW-0812">Transmembrane</keyword>
<keyword evidence="1" id="KW-1133">Transmembrane helix</keyword>
<accession>A0A2T8KU40</accession>
<proteinExistence type="predicted"/>
<organism evidence="2">
    <name type="scientific">Panicum hallii</name>
    <dbReference type="NCBI Taxonomy" id="206008"/>
    <lineage>
        <taxon>Eukaryota</taxon>
        <taxon>Viridiplantae</taxon>
        <taxon>Streptophyta</taxon>
        <taxon>Embryophyta</taxon>
        <taxon>Tracheophyta</taxon>
        <taxon>Spermatophyta</taxon>
        <taxon>Magnoliopsida</taxon>
        <taxon>Liliopsida</taxon>
        <taxon>Poales</taxon>
        <taxon>Poaceae</taxon>
        <taxon>PACMAD clade</taxon>
        <taxon>Panicoideae</taxon>
        <taxon>Panicodae</taxon>
        <taxon>Paniceae</taxon>
        <taxon>Panicinae</taxon>
        <taxon>Panicum</taxon>
        <taxon>Panicum sect. Panicum</taxon>
    </lineage>
</organism>
<protein>
    <submittedName>
        <fullName evidence="2">Uncharacterized protein</fullName>
    </submittedName>
</protein>
<reference evidence="2" key="1">
    <citation type="submission" date="2018-04" db="EMBL/GenBank/DDBJ databases">
        <title>WGS assembly of Panicum hallii.</title>
        <authorList>
            <person name="Lovell J."/>
            <person name="Jenkins J."/>
            <person name="Lowry D."/>
            <person name="Mamidi S."/>
            <person name="Sreedasyam A."/>
            <person name="Weng X."/>
            <person name="Barry K."/>
            <person name="Bonette J."/>
            <person name="Campitelli B."/>
            <person name="Daum C."/>
            <person name="Gordon S."/>
            <person name="Gould B."/>
            <person name="Lipzen A."/>
            <person name="Macqueen A."/>
            <person name="Palacio-Mejia J."/>
            <person name="Plott C."/>
            <person name="Shakirov E."/>
            <person name="Shu S."/>
            <person name="Yoshinaga Y."/>
            <person name="Zane M."/>
            <person name="Rokhsar D."/>
            <person name="Grimwood J."/>
            <person name="Schmutz J."/>
            <person name="Juenger T."/>
        </authorList>
    </citation>
    <scope>NUCLEOTIDE SEQUENCE [LARGE SCALE GENOMIC DNA]</scope>
    <source>
        <strain evidence="2">FIL2</strain>
    </source>
</reference>
<dbReference type="AlphaFoldDB" id="A0A2T8KU40"/>
<dbReference type="Proteomes" id="UP000243499">
    <property type="component" value="Chromosome 1"/>
</dbReference>
<dbReference type="Gramene" id="PVH65691">
    <property type="protein sequence ID" value="PVH65691"/>
    <property type="gene ID" value="PAHAL_1G053100"/>
</dbReference>
<sequence length="67" mass="7726">MDLTAPTATGKQATHHDFFPFFFFFFFFFSGGRRVLVRALIICSGIWHMLATRVRARASLTAKIRWG</sequence>
<name>A0A2T8KU40_9POAL</name>
<keyword evidence="1" id="KW-0472">Membrane</keyword>
<evidence type="ECO:0000313" key="2">
    <source>
        <dbReference type="EMBL" id="PVH65691.1"/>
    </source>
</evidence>
<feature type="transmembrane region" description="Helical" evidence="1">
    <location>
        <begin position="21"/>
        <end position="47"/>
    </location>
</feature>
<evidence type="ECO:0000256" key="1">
    <source>
        <dbReference type="SAM" id="Phobius"/>
    </source>
</evidence>
<gene>
    <name evidence="2" type="ORF">PAHAL_1G053100</name>
</gene>